<reference evidence="4 5" key="1">
    <citation type="submission" date="2018-07" db="EMBL/GenBank/DDBJ databases">
        <title>Genomic Encyclopedia of Type Strains, Phase IV (KMG-IV): sequencing the most valuable type-strain genomes for metagenomic binning, comparative biology and taxonomic classification.</title>
        <authorList>
            <person name="Goeker M."/>
        </authorList>
    </citation>
    <scope>NUCLEOTIDE SEQUENCE [LARGE SCALE GENOMIC DNA]</scope>
    <source>
        <strain evidence="4 5">DSM 16500</strain>
    </source>
</reference>
<dbReference type="Gene3D" id="1.25.40.20">
    <property type="entry name" value="Ankyrin repeat-containing domain"/>
    <property type="match status" value="2"/>
</dbReference>
<dbReference type="PANTHER" id="PTHR24198">
    <property type="entry name" value="ANKYRIN REPEAT AND PROTEIN KINASE DOMAIN-CONTAINING PROTEIN"/>
    <property type="match status" value="1"/>
</dbReference>
<keyword evidence="1" id="KW-0677">Repeat</keyword>
<name>A0A370GD88_9COXI</name>
<dbReference type="AlphaFoldDB" id="A0A370GD88"/>
<dbReference type="Pfam" id="PF12796">
    <property type="entry name" value="Ank_2"/>
    <property type="match status" value="1"/>
</dbReference>
<dbReference type="OrthoDB" id="5632076at2"/>
<accession>A0A370GD88</accession>
<dbReference type="Proteomes" id="UP000254720">
    <property type="component" value="Unassembled WGS sequence"/>
</dbReference>
<feature type="repeat" description="ANK" evidence="3">
    <location>
        <begin position="36"/>
        <end position="68"/>
    </location>
</feature>
<sequence length="505" mass="56727">MSVMKEFFDAVSKGEIGKVLFFLNDNKTWVHAVDDMGLTPLMWAVYNGHLDLAKMLVDHGADVNAVSAKLGSSVIHFAAENGSIEMLDFLLSKSVNLHAKNVSSGATALHHAIMTRRHALVRRLIALGFDINAKTLMGDSPLQGAIKVNDVEIAKTLLEHGANVDEPGANNLTVMENDSETQQQQGVDPLGAATYMWNKEMIRVICAYKNIDAEKYICKRKVSNIFNHPKLSSLFEKEGIHSYTSGGSSEEAIEIIIELLEKFVKHVGSSLDTLPMNTIIMALKALLESHSPLVSSVLPQDASKLNSSKLVYFTSGFDTHVIYGSRLVMEDKFVYKLYERGFYAKLKKTGKVCSVLKLEVKNKEAERKMMAEFSRLKEENESVATTVLFSDIPALAESEYEPDEQIEQKPFKRGRCYFENLKSLILSEFVRLYGFNEGRLIYKSFDLFMHLTVAREFITYSDSVNDREIIEICFDVVKAKAQKLISVNDQSFFVSNICKDFNLKC</sequence>
<gene>
    <name evidence="4" type="ORF">C8D86_1178</name>
</gene>
<feature type="repeat" description="ANK" evidence="3">
    <location>
        <begin position="104"/>
        <end position="136"/>
    </location>
</feature>
<dbReference type="PANTHER" id="PTHR24198:SF165">
    <property type="entry name" value="ANKYRIN REPEAT-CONTAINING PROTEIN-RELATED"/>
    <property type="match status" value="1"/>
</dbReference>
<dbReference type="EMBL" id="QQAX01000017">
    <property type="protein sequence ID" value="RDI41792.1"/>
    <property type="molecule type" value="Genomic_DNA"/>
</dbReference>
<keyword evidence="2 3" id="KW-0040">ANK repeat</keyword>
<dbReference type="InterPro" id="IPR036770">
    <property type="entry name" value="Ankyrin_rpt-contain_sf"/>
</dbReference>
<evidence type="ECO:0000256" key="3">
    <source>
        <dbReference type="PROSITE-ProRule" id="PRU00023"/>
    </source>
</evidence>
<feature type="repeat" description="ANK" evidence="3">
    <location>
        <begin position="137"/>
        <end position="169"/>
    </location>
</feature>
<evidence type="ECO:0000256" key="1">
    <source>
        <dbReference type="ARBA" id="ARBA00022737"/>
    </source>
</evidence>
<proteinExistence type="predicted"/>
<evidence type="ECO:0000313" key="5">
    <source>
        <dbReference type="Proteomes" id="UP000254720"/>
    </source>
</evidence>
<dbReference type="PRINTS" id="PR01415">
    <property type="entry name" value="ANKYRIN"/>
</dbReference>
<evidence type="ECO:0000313" key="4">
    <source>
        <dbReference type="EMBL" id="RDI41792.1"/>
    </source>
</evidence>
<organism evidence="4 5">
    <name type="scientific">Aquicella lusitana</name>
    <dbReference type="NCBI Taxonomy" id="254246"/>
    <lineage>
        <taxon>Bacteria</taxon>
        <taxon>Pseudomonadati</taxon>
        <taxon>Pseudomonadota</taxon>
        <taxon>Gammaproteobacteria</taxon>
        <taxon>Legionellales</taxon>
        <taxon>Coxiellaceae</taxon>
        <taxon>Aquicella</taxon>
    </lineage>
</organism>
<dbReference type="InterPro" id="IPR002110">
    <property type="entry name" value="Ankyrin_rpt"/>
</dbReference>
<dbReference type="PROSITE" id="PS50088">
    <property type="entry name" value="ANK_REPEAT"/>
    <property type="match status" value="4"/>
</dbReference>
<dbReference type="SUPFAM" id="SSF48403">
    <property type="entry name" value="Ankyrin repeat"/>
    <property type="match status" value="1"/>
</dbReference>
<comment type="caution">
    <text evidence="4">The sequence shown here is derived from an EMBL/GenBank/DDBJ whole genome shotgun (WGS) entry which is preliminary data.</text>
</comment>
<dbReference type="PROSITE" id="PS50297">
    <property type="entry name" value="ANK_REP_REGION"/>
    <property type="match status" value="4"/>
</dbReference>
<dbReference type="SMART" id="SM00248">
    <property type="entry name" value="ANK"/>
    <property type="match status" value="4"/>
</dbReference>
<keyword evidence="5" id="KW-1185">Reference proteome</keyword>
<protein>
    <submittedName>
        <fullName evidence="4">Ankyrin repeat protein</fullName>
    </submittedName>
</protein>
<evidence type="ECO:0000256" key="2">
    <source>
        <dbReference type="ARBA" id="ARBA00023043"/>
    </source>
</evidence>
<dbReference type="Pfam" id="PF00023">
    <property type="entry name" value="Ank"/>
    <property type="match status" value="1"/>
</dbReference>
<feature type="repeat" description="ANK" evidence="3">
    <location>
        <begin position="70"/>
        <end position="102"/>
    </location>
</feature>